<evidence type="ECO:0000313" key="4">
    <source>
        <dbReference type="EMBL" id="TFJ84659.1"/>
    </source>
</evidence>
<proteinExistence type="predicted"/>
<organism evidence="4 5">
    <name type="scientific">Nannochloropsis salina CCMP1776</name>
    <dbReference type="NCBI Taxonomy" id="1027361"/>
    <lineage>
        <taxon>Eukaryota</taxon>
        <taxon>Sar</taxon>
        <taxon>Stramenopiles</taxon>
        <taxon>Ochrophyta</taxon>
        <taxon>Eustigmatophyceae</taxon>
        <taxon>Eustigmatales</taxon>
        <taxon>Monodopsidaceae</taxon>
        <taxon>Microchloropsis</taxon>
        <taxon>Microchloropsis salina</taxon>
    </lineage>
</organism>
<reference evidence="4 5" key="1">
    <citation type="submission" date="2019-01" db="EMBL/GenBank/DDBJ databases">
        <title>Nuclear Genome Assembly of the Microalgal Biofuel strain Nannochloropsis salina CCMP1776.</title>
        <authorList>
            <person name="Hovde B."/>
        </authorList>
    </citation>
    <scope>NUCLEOTIDE SEQUENCE [LARGE SCALE GENOMIC DNA]</scope>
    <source>
        <strain evidence="4 5">CCMP1776</strain>
    </source>
</reference>
<gene>
    <name evidence="4" type="ORF">NSK_004123</name>
</gene>
<dbReference type="Proteomes" id="UP000355283">
    <property type="component" value="Unassembled WGS sequence"/>
</dbReference>
<evidence type="ECO:0000256" key="1">
    <source>
        <dbReference type="ARBA" id="ARBA00004123"/>
    </source>
</evidence>
<dbReference type="PANTHER" id="PTHR13405">
    <property type="entry name" value="NUCLEAR PORE COMPLEX PROTEIN NUP133"/>
    <property type="match status" value="1"/>
</dbReference>
<keyword evidence="5" id="KW-1185">Reference proteome</keyword>
<dbReference type="GO" id="GO:0016973">
    <property type="term" value="P:poly(A)+ mRNA export from nucleus"/>
    <property type="evidence" value="ECO:0007669"/>
    <property type="project" value="TreeGrafter"/>
</dbReference>
<dbReference type="InterPro" id="IPR037624">
    <property type="entry name" value="Nup133-like"/>
</dbReference>
<dbReference type="EMBL" id="SDOX01000018">
    <property type="protein sequence ID" value="TFJ84659.1"/>
    <property type="molecule type" value="Genomic_DNA"/>
</dbReference>
<dbReference type="GO" id="GO:0006606">
    <property type="term" value="P:protein import into nucleus"/>
    <property type="evidence" value="ECO:0007669"/>
    <property type="project" value="TreeGrafter"/>
</dbReference>
<dbReference type="AlphaFoldDB" id="A0A4D9D7T3"/>
<dbReference type="GO" id="GO:0000972">
    <property type="term" value="P:transcription-dependent tethering of RNA polymerase II gene DNA at nuclear periphery"/>
    <property type="evidence" value="ECO:0007669"/>
    <property type="project" value="TreeGrafter"/>
</dbReference>
<sequence>MFYSAHRMFHHPSIYKYFHKQHHEFKSPIVILGVHPLVLYLWLALRIWETVDAHSGLALPWSPYYLLPCFADKEFKEHLLRQKHVKMDVKGGVQVWKNVISSCQAQAGWKTGCSAGVDDRTARAYILAGNRLFTWRLEPAELDKEMQAPTDTCLELLDRQGLPCVTTSAPAVTVLAPAGPRMPVAVVLSNGRLIWRELERGGAKSEYMAQLDPEEEVTAAAWEVVAGDLLAGGGEGPQTMAFLGTSYGRVYRVGPLGGGGVRRGNAVMASGAMARPGGLSDYLPWRIRGPGPLESVRSLMVWEEPTGQEARRVMTLTGEGVHLYDASGLKLLEQLRSMCSNDSVTLVRATWLAPRVVLLAAAVGAVEGEAHLSLFLLDFREQRSTSSVRVIPLVLELAAPTGGSSSLDALLQTQLVSSRGNTRTDLLAYVIHAFDSHQEGFISIVNFRLDDGSQSLEPDSLQIRSMAVPRGVIGEGLTTGRVLGTGMYLRTDGLILLMEPNCVMRVRYLRHARGPNAKQGAAWARDGGHGSRGRELAEKLQSAFRLHLDARPAAAQSILEAEGLFDLPDGDSDLGAGLLCAIRQDVDLEPDTAPYWAGQGPLPPQHTGSQDVTEGETFHLLIQQSLRRKLAVAERWLRFVTETGLWTKLTEAQAEALLEGAEHVAACEQICEALLPGGGHQGERKGRDMPMALRKLLREHAMPRWGEDLGPHVRARLEAAGLPPLDIFLANPSQVVGKLASLQAARKEFVRRTAQPVPQKEQVEASVAVTVVVRRALEAAINRRARLRKEYGLLPHTGGKGGWLTEPPTLQVMECEVGQLQDLKRETTKLIPTQRAAIGEEARLLGVRWLELGTLSGRWKAAGEETRKKKRLAVTCVAEYGLAREAIDMARRFAAWEVLGELEYQYRDWAPLVEDMARHQEVAAHVLNWLLECAHLEDVLEYGATSSMARAEIEKIFMSRPDQLAAARLSWIHHTHVQAFDNGAQDLLGLADEEKTLDLKRLWVDIGILSDETARNHCQSEETNLEARWALQEEQELLQAQSWLVRLIRDGKQDAKGAMKSLQEGVAIGPSQTIEALIQLVPLRGTSKEKAVEFSLRAMDLIEHYGGRRQEVPRPVVRQLVEALWEALIRRDDDWNLVWCNCGTVDPGRKVEETAYATVIRRYFESPRRKEDRRHLSERLSTPTEDVLAVVVRGVLATTKHKPQYSALLTALDRTRNTLWREF</sequence>
<accession>A0A4D9D7T3</accession>
<keyword evidence="3" id="KW-0539">Nucleus</keyword>
<dbReference type="GO" id="GO:0031080">
    <property type="term" value="C:nuclear pore outer ring"/>
    <property type="evidence" value="ECO:0007669"/>
    <property type="project" value="TreeGrafter"/>
</dbReference>
<comment type="subcellular location">
    <subcellularLocation>
        <location evidence="1">Nucleus</location>
    </subcellularLocation>
</comment>
<keyword evidence="2" id="KW-0813">Transport</keyword>
<evidence type="ECO:0000313" key="5">
    <source>
        <dbReference type="Proteomes" id="UP000355283"/>
    </source>
</evidence>
<evidence type="ECO:0000256" key="2">
    <source>
        <dbReference type="ARBA" id="ARBA00022448"/>
    </source>
</evidence>
<evidence type="ECO:0000256" key="3">
    <source>
        <dbReference type="ARBA" id="ARBA00023242"/>
    </source>
</evidence>
<dbReference type="GO" id="GO:0017056">
    <property type="term" value="F:structural constituent of nuclear pore"/>
    <property type="evidence" value="ECO:0007669"/>
    <property type="project" value="InterPro"/>
</dbReference>
<name>A0A4D9D7T3_9STRA</name>
<comment type="caution">
    <text evidence="4">The sequence shown here is derived from an EMBL/GenBank/DDBJ whole genome shotgun (WGS) entry which is preliminary data.</text>
</comment>
<dbReference type="OrthoDB" id="1658724at2759"/>
<protein>
    <submittedName>
        <fullName evidence="4">Uncharacterized protein</fullName>
    </submittedName>
</protein>
<dbReference type="PANTHER" id="PTHR13405:SF11">
    <property type="entry name" value="NUCLEAR PORE COMPLEX PROTEIN NUP133"/>
    <property type="match status" value="1"/>
</dbReference>